<accession>A0A8H7C5U5</accession>
<name>A0A8H7C5U5_AGABI</name>
<comment type="caution">
    <text evidence="2">The sequence shown here is derived from an EMBL/GenBank/DDBJ whole genome shotgun (WGS) entry which is preliminary data.</text>
</comment>
<proteinExistence type="predicted"/>
<evidence type="ECO:0000256" key="1">
    <source>
        <dbReference type="SAM" id="Phobius"/>
    </source>
</evidence>
<keyword evidence="1" id="KW-0472">Membrane</keyword>
<feature type="transmembrane region" description="Helical" evidence="1">
    <location>
        <begin position="186"/>
        <end position="206"/>
    </location>
</feature>
<evidence type="ECO:0000313" key="2">
    <source>
        <dbReference type="EMBL" id="KAF7763496.1"/>
    </source>
</evidence>
<feature type="transmembrane region" description="Helical" evidence="1">
    <location>
        <begin position="226"/>
        <end position="246"/>
    </location>
</feature>
<dbReference type="Proteomes" id="UP000629468">
    <property type="component" value="Unassembled WGS sequence"/>
</dbReference>
<organism evidence="2 3">
    <name type="scientific">Agaricus bisporus var. burnettii</name>
    <dbReference type="NCBI Taxonomy" id="192524"/>
    <lineage>
        <taxon>Eukaryota</taxon>
        <taxon>Fungi</taxon>
        <taxon>Dikarya</taxon>
        <taxon>Basidiomycota</taxon>
        <taxon>Agaricomycotina</taxon>
        <taxon>Agaricomycetes</taxon>
        <taxon>Agaricomycetidae</taxon>
        <taxon>Agaricales</taxon>
        <taxon>Agaricineae</taxon>
        <taxon>Agaricaceae</taxon>
        <taxon>Agaricus</taxon>
    </lineage>
</organism>
<protein>
    <submittedName>
        <fullName evidence="2">Uncharacterized protein</fullName>
    </submittedName>
</protein>
<feature type="transmembrane region" description="Helical" evidence="1">
    <location>
        <begin position="12"/>
        <end position="33"/>
    </location>
</feature>
<gene>
    <name evidence="2" type="ORF">Agabi119p4_8033</name>
</gene>
<keyword evidence="1" id="KW-0812">Transmembrane</keyword>
<feature type="transmembrane region" description="Helical" evidence="1">
    <location>
        <begin position="137"/>
        <end position="166"/>
    </location>
</feature>
<feature type="transmembrane region" description="Helical" evidence="1">
    <location>
        <begin position="54"/>
        <end position="73"/>
    </location>
</feature>
<dbReference type="AlphaFoldDB" id="A0A8H7C5U5"/>
<feature type="transmembrane region" description="Helical" evidence="1">
    <location>
        <begin position="103"/>
        <end position="125"/>
    </location>
</feature>
<sequence>MDDRIPSALDEALTLICATSIGSSLYTLSLILYCLYARLSYSQFRRPGFKRQTLWAFTLASVMIICGTVNVVLNNQYIRIIFVDYKNLPGGPLGLSAQNHVSMVIQINSIISFIVEFLAVGVLLWRVWVIYSGTQFAVPAIILATLSYLASVVTRILHLVFGWGPLAGSYSNVPRTTHIVNLMAEAFTAASKFIMTLMIIICLMFVRQKHIKLMGQTDVAAQYLGIAAMLIESYSLSTIWNFGYLIGYILKDPSANHFFGGVGIHIATISYFLVWCRVFSGRAWDKQTQNRLTTLQWDCNIPPTNVDDDSCTGVVDIRRNKEKRNISTLSSYTNVQVDV</sequence>
<keyword evidence="1" id="KW-1133">Transmembrane helix</keyword>
<evidence type="ECO:0000313" key="3">
    <source>
        <dbReference type="Proteomes" id="UP000629468"/>
    </source>
</evidence>
<feature type="transmembrane region" description="Helical" evidence="1">
    <location>
        <begin position="258"/>
        <end position="279"/>
    </location>
</feature>
<reference evidence="2 3" key="1">
    <citation type="journal article" name="Sci. Rep.">
        <title>Telomere-to-telomere assembled and centromere annotated genomes of the two main subspecies of the button mushroom Agaricus bisporus reveal especially polymorphic chromosome ends.</title>
        <authorList>
            <person name="Sonnenberg A.S.M."/>
            <person name="Sedaghat-Telgerd N."/>
            <person name="Lavrijssen B."/>
            <person name="Ohm R.A."/>
            <person name="Hendrickx P.M."/>
            <person name="Scholtmeijer K."/>
            <person name="Baars J.J.P."/>
            <person name="van Peer A."/>
        </authorList>
    </citation>
    <scope>NUCLEOTIDE SEQUENCE [LARGE SCALE GENOMIC DNA]</scope>
    <source>
        <strain evidence="2 3">H119_p4</strain>
    </source>
</reference>
<dbReference type="EMBL" id="JABXXO010000011">
    <property type="protein sequence ID" value="KAF7763496.1"/>
    <property type="molecule type" value="Genomic_DNA"/>
</dbReference>